<dbReference type="InterPro" id="IPR035965">
    <property type="entry name" value="PAS-like_dom_sf"/>
</dbReference>
<dbReference type="InterPro" id="IPR001610">
    <property type="entry name" value="PAC"/>
</dbReference>
<keyword evidence="9" id="KW-0677">Repeat</keyword>
<dbReference type="InterPro" id="IPR013655">
    <property type="entry name" value="PAS_fold_3"/>
</dbReference>
<reference evidence="19 20" key="1">
    <citation type="submission" date="2023-07" db="EMBL/GenBank/DDBJ databases">
        <title>Genomic Encyclopedia of Type Strains, Phase IV (KMG-IV): sequencing the most valuable type-strain genomes for metagenomic binning, comparative biology and taxonomic classification.</title>
        <authorList>
            <person name="Goeker M."/>
        </authorList>
    </citation>
    <scope>NUCLEOTIDE SEQUENCE [LARGE SCALE GENOMIC DNA]</scope>
    <source>
        <strain evidence="19 20">DSM 18695</strain>
    </source>
</reference>
<evidence type="ECO:0000259" key="17">
    <source>
        <dbReference type="PROSITE" id="PS50112"/>
    </source>
</evidence>
<comment type="catalytic activity">
    <reaction evidence="1">
        <text>ATP + protein L-histidine = ADP + protein N-phospho-L-histidine.</text>
        <dbReference type="EC" id="2.7.13.3"/>
    </reaction>
</comment>
<proteinExistence type="predicted"/>
<evidence type="ECO:0000256" key="11">
    <source>
        <dbReference type="ARBA" id="ARBA00022777"/>
    </source>
</evidence>
<keyword evidence="20" id="KW-1185">Reference proteome</keyword>
<keyword evidence="11" id="KW-0418">Kinase</keyword>
<evidence type="ECO:0000256" key="16">
    <source>
        <dbReference type="SAM" id="Phobius"/>
    </source>
</evidence>
<dbReference type="Gene3D" id="3.30.450.20">
    <property type="entry name" value="PAS domain"/>
    <property type="match status" value="1"/>
</dbReference>
<dbReference type="InterPro" id="IPR033417">
    <property type="entry name" value="CHASE8"/>
</dbReference>
<dbReference type="EC" id="2.7.13.3" evidence="2"/>
<keyword evidence="16" id="KW-1133">Transmembrane helix</keyword>
<evidence type="ECO:0000313" key="19">
    <source>
        <dbReference type="EMBL" id="MDQ0466762.1"/>
    </source>
</evidence>
<dbReference type="InterPro" id="IPR036890">
    <property type="entry name" value="HATPase_C_sf"/>
</dbReference>
<evidence type="ECO:0000256" key="5">
    <source>
        <dbReference type="ARBA" id="ARBA00022606"/>
    </source>
</evidence>
<dbReference type="NCBIfam" id="TIGR00229">
    <property type="entry name" value="sensory_box"/>
    <property type="match status" value="1"/>
</dbReference>
<keyword evidence="15" id="KW-0675">Receptor</keyword>
<dbReference type="Pfam" id="PF08447">
    <property type="entry name" value="PAS_3"/>
    <property type="match status" value="1"/>
</dbReference>
<dbReference type="Gene3D" id="2.10.70.100">
    <property type="match status" value="1"/>
</dbReference>
<evidence type="ECO:0000256" key="8">
    <source>
        <dbReference type="ARBA" id="ARBA00022679"/>
    </source>
</evidence>
<keyword evidence="8" id="KW-0808">Transferase</keyword>
<dbReference type="CDD" id="cd00130">
    <property type="entry name" value="PAS"/>
    <property type="match status" value="1"/>
</dbReference>
<evidence type="ECO:0000256" key="12">
    <source>
        <dbReference type="ARBA" id="ARBA00022840"/>
    </source>
</evidence>
<comment type="caution">
    <text evidence="19">The sequence shown here is derived from an EMBL/GenBank/DDBJ whole genome shotgun (WGS) entry which is preliminary data.</text>
</comment>
<keyword evidence="13" id="KW-0157">Chromophore</keyword>
<feature type="domain" description="PAS" evidence="17">
    <location>
        <begin position="226"/>
        <end position="298"/>
    </location>
</feature>
<sequence length="552" mass="59855">MSERLAIWKRWKVGPGLVIAMAVGLLLAGLSMAIYNEYLTSGQKLRALTVQAEILSGSVSAALAFDDREAAREYVSALSANRDVEAVGVYDLQGRLVAGFAKGGSRLPAINQVRPPAWNGDRLTVTATVAQKSEVLGSVYLRTVREPLVRRIARYGGIALLIIMASLLLIVLGVSNNSLALAHRSLGIEMDERGKAEAALRRSQEQEAAAQLTLATERGQAALRQSQQQLEFALQAGRLGSWELDLTTRKLAASEFFRANFGLGPDDPLDRYDELFARVYPDDRDALAQAINKAIAEASELEAEHRTLTPTGEIRWILVRGRAVYDEAGTPVRLAGVSLDITGRKMAEDRQRALLDELNHRVKNTLATVQAVAMQTSRTKSAGTSFESAFLARIGALARAHDLLTEVAWEGASLTRVISRTLEPYVAQGQLDRISLTGPEVRLGPNAAVTLTMAFHELATNAGKYGSFSAVAGQVSVDWRVDSASSPPALEIDWREMGGPAVAPPSRRGFGSRFIEKGLAREFDGEVHLTFSPEGVCCRMRLPLSTKLRLAA</sequence>
<dbReference type="RefSeq" id="WP_307352903.1">
    <property type="nucleotide sequence ID" value="NZ_JAUSVS010000014.1"/>
</dbReference>
<dbReference type="InterPro" id="IPR000014">
    <property type="entry name" value="PAS"/>
</dbReference>
<evidence type="ECO:0000256" key="1">
    <source>
        <dbReference type="ARBA" id="ARBA00000085"/>
    </source>
</evidence>
<keyword evidence="7" id="KW-0288">FMN</keyword>
<evidence type="ECO:0000256" key="10">
    <source>
        <dbReference type="ARBA" id="ARBA00022741"/>
    </source>
</evidence>
<evidence type="ECO:0000256" key="7">
    <source>
        <dbReference type="ARBA" id="ARBA00022643"/>
    </source>
</evidence>
<dbReference type="SUPFAM" id="SSF55785">
    <property type="entry name" value="PYP-like sensor domain (PAS domain)"/>
    <property type="match status" value="1"/>
</dbReference>
<evidence type="ECO:0000256" key="9">
    <source>
        <dbReference type="ARBA" id="ARBA00022737"/>
    </source>
</evidence>
<protein>
    <recommendedName>
        <fullName evidence="2">histidine kinase</fullName>
        <ecNumber evidence="2">2.7.13.3</ecNumber>
    </recommendedName>
</protein>
<dbReference type="Pfam" id="PF07536">
    <property type="entry name" value="HWE_HK"/>
    <property type="match status" value="1"/>
</dbReference>
<evidence type="ECO:0000259" key="18">
    <source>
        <dbReference type="PROSITE" id="PS50113"/>
    </source>
</evidence>
<organism evidence="19 20">
    <name type="scientific">Caulobacter ginsengisoli</name>
    <dbReference type="NCBI Taxonomy" id="400775"/>
    <lineage>
        <taxon>Bacteria</taxon>
        <taxon>Pseudomonadati</taxon>
        <taxon>Pseudomonadota</taxon>
        <taxon>Alphaproteobacteria</taxon>
        <taxon>Caulobacterales</taxon>
        <taxon>Caulobacteraceae</taxon>
        <taxon>Caulobacter</taxon>
    </lineage>
</organism>
<dbReference type="PANTHER" id="PTHR41523">
    <property type="entry name" value="TWO-COMPONENT SYSTEM SENSOR PROTEIN"/>
    <property type="match status" value="1"/>
</dbReference>
<keyword evidence="14" id="KW-0843">Virulence</keyword>
<dbReference type="PROSITE" id="PS50113">
    <property type="entry name" value="PAC"/>
    <property type="match status" value="1"/>
</dbReference>
<name>A0ABU0IXN4_9CAUL</name>
<keyword evidence="4" id="KW-0597">Phosphoprotein</keyword>
<evidence type="ECO:0000256" key="2">
    <source>
        <dbReference type="ARBA" id="ARBA00012438"/>
    </source>
</evidence>
<evidence type="ECO:0000256" key="4">
    <source>
        <dbReference type="ARBA" id="ARBA00022553"/>
    </source>
</evidence>
<dbReference type="SMART" id="SM00911">
    <property type="entry name" value="HWE_HK"/>
    <property type="match status" value="1"/>
</dbReference>
<dbReference type="EMBL" id="JAUSVS010000014">
    <property type="protein sequence ID" value="MDQ0466762.1"/>
    <property type="molecule type" value="Genomic_DNA"/>
</dbReference>
<dbReference type="SMART" id="SM00086">
    <property type="entry name" value="PAC"/>
    <property type="match status" value="1"/>
</dbReference>
<keyword evidence="16" id="KW-0812">Transmembrane</keyword>
<feature type="transmembrane region" description="Helical" evidence="16">
    <location>
        <begin position="16"/>
        <end position="36"/>
    </location>
</feature>
<keyword evidence="3" id="KW-0600">Photoreceptor protein</keyword>
<keyword evidence="16" id="KW-0472">Membrane</keyword>
<accession>A0ABU0IXN4</accession>
<evidence type="ECO:0000313" key="20">
    <source>
        <dbReference type="Proteomes" id="UP001228905"/>
    </source>
</evidence>
<dbReference type="InterPro" id="IPR011102">
    <property type="entry name" value="Sig_transdc_His_kinase_HWE"/>
</dbReference>
<evidence type="ECO:0000256" key="3">
    <source>
        <dbReference type="ARBA" id="ARBA00022543"/>
    </source>
</evidence>
<keyword evidence="6" id="KW-0285">Flavoprotein</keyword>
<dbReference type="Pfam" id="PF17152">
    <property type="entry name" value="CHASE8"/>
    <property type="match status" value="1"/>
</dbReference>
<gene>
    <name evidence="19" type="ORF">QO010_004558</name>
</gene>
<dbReference type="InterPro" id="IPR000700">
    <property type="entry name" value="PAS-assoc_C"/>
</dbReference>
<keyword evidence="12" id="KW-0067">ATP-binding</keyword>
<dbReference type="PANTHER" id="PTHR41523:SF7">
    <property type="entry name" value="HISTIDINE KINASE"/>
    <property type="match status" value="1"/>
</dbReference>
<evidence type="ECO:0000256" key="6">
    <source>
        <dbReference type="ARBA" id="ARBA00022630"/>
    </source>
</evidence>
<keyword evidence="5" id="KW-0716">Sensory transduction</keyword>
<dbReference type="PROSITE" id="PS50112">
    <property type="entry name" value="PAS"/>
    <property type="match status" value="1"/>
</dbReference>
<feature type="transmembrane region" description="Helical" evidence="16">
    <location>
        <begin position="152"/>
        <end position="174"/>
    </location>
</feature>
<feature type="domain" description="PAC" evidence="18">
    <location>
        <begin position="301"/>
        <end position="353"/>
    </location>
</feature>
<evidence type="ECO:0000256" key="13">
    <source>
        <dbReference type="ARBA" id="ARBA00022991"/>
    </source>
</evidence>
<evidence type="ECO:0000256" key="15">
    <source>
        <dbReference type="ARBA" id="ARBA00023170"/>
    </source>
</evidence>
<keyword evidence="10" id="KW-0547">Nucleotide-binding</keyword>
<dbReference type="Gene3D" id="3.30.565.10">
    <property type="entry name" value="Histidine kinase-like ATPase, C-terminal domain"/>
    <property type="match status" value="1"/>
</dbReference>
<dbReference type="Proteomes" id="UP001228905">
    <property type="component" value="Unassembled WGS sequence"/>
</dbReference>
<evidence type="ECO:0000256" key="14">
    <source>
        <dbReference type="ARBA" id="ARBA00023026"/>
    </source>
</evidence>